<comment type="subcellular location">
    <subcellularLocation>
        <location evidence="1">Cytoplasm</location>
    </subcellularLocation>
</comment>
<comment type="caution">
    <text evidence="7">The sequence shown here is derived from an EMBL/GenBank/DDBJ whole genome shotgun (WGS) entry which is preliminary data.</text>
</comment>
<dbReference type="SUPFAM" id="SSF52540">
    <property type="entry name" value="P-loop containing nucleoside triphosphate hydrolases"/>
    <property type="match status" value="1"/>
</dbReference>
<feature type="coiled-coil region" evidence="6">
    <location>
        <begin position="213"/>
        <end position="282"/>
    </location>
</feature>
<protein>
    <submittedName>
        <fullName evidence="7">Putative IQ motif, EF-hand binding, P-loop containing nucleoside triphosphate hydrolase</fullName>
    </submittedName>
</protein>
<evidence type="ECO:0000313" key="8">
    <source>
        <dbReference type="Proteomes" id="UP000447434"/>
    </source>
</evidence>
<dbReference type="InterPro" id="IPR027417">
    <property type="entry name" value="P-loop_NTPase"/>
</dbReference>
<keyword evidence="2" id="KW-0963">Cytoplasm</keyword>
<dbReference type="AlphaFoldDB" id="A0A6A4PSS2"/>
<evidence type="ECO:0000256" key="5">
    <source>
        <dbReference type="ARBA" id="ARBA00023054"/>
    </source>
</evidence>
<dbReference type="OrthoDB" id="1747073at2759"/>
<name>A0A6A4PSS2_LUPAL</name>
<dbReference type="PANTHER" id="PTHR22706">
    <property type="entry name" value="ASSEMBLY FACTOR FOR SPINDLE MICROTUBULES"/>
    <property type="match status" value="1"/>
</dbReference>
<dbReference type="GO" id="GO:0000278">
    <property type="term" value="P:mitotic cell cycle"/>
    <property type="evidence" value="ECO:0007669"/>
    <property type="project" value="TreeGrafter"/>
</dbReference>
<dbReference type="Proteomes" id="UP000447434">
    <property type="component" value="Chromosome 11"/>
</dbReference>
<dbReference type="GO" id="GO:0051295">
    <property type="term" value="P:establishment of meiotic spindle localization"/>
    <property type="evidence" value="ECO:0007669"/>
    <property type="project" value="TreeGrafter"/>
</dbReference>
<dbReference type="GO" id="GO:0007051">
    <property type="term" value="P:spindle organization"/>
    <property type="evidence" value="ECO:0007669"/>
    <property type="project" value="TreeGrafter"/>
</dbReference>
<dbReference type="PANTHER" id="PTHR22706:SF1">
    <property type="entry name" value="ASSEMBLY FACTOR FOR SPINDLE MICROTUBULES"/>
    <property type="match status" value="1"/>
</dbReference>
<reference evidence="8" key="1">
    <citation type="journal article" date="2020" name="Nat. Commun.">
        <title>Genome sequence of the cluster root forming white lupin.</title>
        <authorList>
            <person name="Hufnagel B."/>
            <person name="Marques A."/>
            <person name="Soriano A."/>
            <person name="Marques L."/>
            <person name="Divol F."/>
            <person name="Doumas P."/>
            <person name="Sallet E."/>
            <person name="Mancinotti D."/>
            <person name="Carrere S."/>
            <person name="Marande W."/>
            <person name="Arribat S."/>
            <person name="Keller J."/>
            <person name="Huneau C."/>
            <person name="Blein T."/>
            <person name="Aime D."/>
            <person name="Laguerre M."/>
            <person name="Taylor J."/>
            <person name="Schubert V."/>
            <person name="Nelson M."/>
            <person name="Geu-Flores F."/>
            <person name="Crespi M."/>
            <person name="Gallardo-Guerrero K."/>
            <person name="Delaux P.-M."/>
            <person name="Salse J."/>
            <person name="Berges H."/>
            <person name="Guyot R."/>
            <person name="Gouzy J."/>
            <person name="Peret B."/>
        </authorList>
    </citation>
    <scope>NUCLEOTIDE SEQUENCE [LARGE SCALE GENOMIC DNA]</scope>
    <source>
        <strain evidence="8">cv. Amiga</strain>
    </source>
</reference>
<keyword evidence="7" id="KW-0378">Hydrolase</keyword>
<evidence type="ECO:0000256" key="6">
    <source>
        <dbReference type="SAM" id="Coils"/>
    </source>
</evidence>
<dbReference type="SMART" id="SM00015">
    <property type="entry name" value="IQ"/>
    <property type="match status" value="4"/>
</dbReference>
<dbReference type="GO" id="GO:0005737">
    <property type="term" value="C:cytoplasm"/>
    <property type="evidence" value="ECO:0007669"/>
    <property type="project" value="UniProtKB-SubCell"/>
</dbReference>
<dbReference type="InterPro" id="IPR051185">
    <property type="entry name" value="ASPM"/>
</dbReference>
<dbReference type="PROSITE" id="PS50096">
    <property type="entry name" value="IQ"/>
    <property type="match status" value="4"/>
</dbReference>
<dbReference type="EMBL" id="WOCE01000011">
    <property type="protein sequence ID" value="KAE9604685.1"/>
    <property type="molecule type" value="Genomic_DNA"/>
</dbReference>
<keyword evidence="8" id="KW-1185">Reference proteome</keyword>
<keyword evidence="5 6" id="KW-0175">Coiled coil</keyword>
<dbReference type="GO" id="GO:0016787">
    <property type="term" value="F:hydrolase activity"/>
    <property type="evidence" value="ECO:0007669"/>
    <property type="project" value="UniProtKB-KW"/>
</dbReference>
<gene>
    <name evidence="7" type="ORF">Lalb_Chr11g0074401</name>
</gene>
<keyword evidence="4" id="KW-0112">Calmodulin-binding</keyword>
<evidence type="ECO:0000256" key="3">
    <source>
        <dbReference type="ARBA" id="ARBA00022737"/>
    </source>
</evidence>
<evidence type="ECO:0000256" key="1">
    <source>
        <dbReference type="ARBA" id="ARBA00004496"/>
    </source>
</evidence>
<organism evidence="7 8">
    <name type="scientific">Lupinus albus</name>
    <name type="common">White lupine</name>
    <name type="synonym">Lupinus termis</name>
    <dbReference type="NCBI Taxonomy" id="3870"/>
    <lineage>
        <taxon>Eukaryota</taxon>
        <taxon>Viridiplantae</taxon>
        <taxon>Streptophyta</taxon>
        <taxon>Embryophyta</taxon>
        <taxon>Tracheophyta</taxon>
        <taxon>Spermatophyta</taxon>
        <taxon>Magnoliopsida</taxon>
        <taxon>eudicotyledons</taxon>
        <taxon>Gunneridae</taxon>
        <taxon>Pentapetalae</taxon>
        <taxon>rosids</taxon>
        <taxon>fabids</taxon>
        <taxon>Fabales</taxon>
        <taxon>Fabaceae</taxon>
        <taxon>Papilionoideae</taxon>
        <taxon>50 kb inversion clade</taxon>
        <taxon>genistoids sensu lato</taxon>
        <taxon>core genistoids</taxon>
        <taxon>Genisteae</taxon>
        <taxon>Lupinus</taxon>
    </lineage>
</organism>
<dbReference type="GO" id="GO:0000922">
    <property type="term" value="C:spindle pole"/>
    <property type="evidence" value="ECO:0007669"/>
    <property type="project" value="TreeGrafter"/>
</dbReference>
<proteinExistence type="predicted"/>
<dbReference type="FunFam" id="1.20.5.190:FF:000001">
    <property type="entry name" value="unconventional myosin-Va"/>
    <property type="match status" value="2"/>
</dbReference>
<evidence type="ECO:0000256" key="4">
    <source>
        <dbReference type="ARBA" id="ARBA00022860"/>
    </source>
</evidence>
<dbReference type="InterPro" id="IPR000048">
    <property type="entry name" value="IQ_motif_EF-hand-BS"/>
</dbReference>
<keyword evidence="3" id="KW-0677">Repeat</keyword>
<accession>A0A6A4PSS2</accession>
<dbReference type="GO" id="GO:0005516">
    <property type="term" value="F:calmodulin binding"/>
    <property type="evidence" value="ECO:0007669"/>
    <property type="project" value="UniProtKB-KW"/>
</dbReference>
<dbReference type="Pfam" id="PF00612">
    <property type="entry name" value="IQ"/>
    <property type="match status" value="4"/>
</dbReference>
<sequence length="312" mass="36259">MSILAWKLYGQLRREAAAVKIEKNFRGYIARKSYLKARSFAITIQTGFRAMKARDKFRFRMQTKAAILVQAHIRQHIAHSYYKRLQRAAVVTQCAWRRRVARRELRKLKMAAREAGTLKEAKDKLGKRVEELTWRLQIEKRLRTDLEEERAQQIDKLQNCLHAMQIQVEEANSKVIKEREAARKAIEQAPPIIKETPVIIQDTEKINSLMDDINSLKESLVLERKAKEEARKAQAEAEARNEVLVKKVDNYERKVDQLQELVQRLEDKISNMESDNQVLRLRALAVSPTGKALTGGPKTVTIHVRKNMWSLL</sequence>
<feature type="coiled-coil region" evidence="6">
    <location>
        <begin position="129"/>
        <end position="188"/>
    </location>
</feature>
<evidence type="ECO:0000313" key="7">
    <source>
        <dbReference type="EMBL" id="KAE9604685.1"/>
    </source>
</evidence>
<dbReference type="Gene3D" id="1.20.5.190">
    <property type="match status" value="2"/>
</dbReference>
<evidence type="ECO:0000256" key="2">
    <source>
        <dbReference type="ARBA" id="ARBA00022490"/>
    </source>
</evidence>